<comment type="catalytic activity">
    <reaction evidence="1">
        <text>3'-dephospho-CoA + ATP = 2'-(5''-triphospho-alpha-D-ribosyl)-3'-dephospho-CoA + adenine</text>
        <dbReference type="Rhea" id="RHEA:15117"/>
        <dbReference type="ChEBI" id="CHEBI:16708"/>
        <dbReference type="ChEBI" id="CHEBI:30616"/>
        <dbReference type="ChEBI" id="CHEBI:57328"/>
        <dbReference type="ChEBI" id="CHEBI:61378"/>
        <dbReference type="EC" id="2.4.2.52"/>
    </reaction>
</comment>
<keyword evidence="8" id="KW-1185">Reference proteome</keyword>
<sequence length="476" mass="52405">MSERVDVFKNGRAVSLEAVLENREWRVAKQEKLEATFKEETVVAVKLNMPGAIKNSPAIQQLFQAGWQLFLAELSTWEIRHLEVFSKRPTGPEGFLVVTGDLTAIKKKAIAFEEQFFMGRLFDIDTMAKTAPDYQLSRRELGFAPRTCLVCDDDAKACAKARRHDLAAVQEAVNRIYEEYFVIDPVIPAWNEEMVKKAATFACLAEAVTAPKPGLVDPLSTGAHADMDVYDFIDSSLALENYFGLCLDAGRHFRGSQLSHLLTAIRPSGRRAEELMYLATNGVNTHKGTIFTLGILIAAYGYASRNQQSPSLSFVQSVVSQMTSQLLDDELAKTVAQADSQGNRALTAGEQQYRDFQLTGVRGEVVNGLQPLATVGLKTLRESRGSRNERLLNTFMALSGSIVDSTLVKRAGDPKVTAELADWVAQFNRLGGANTEAGMRYLKELDQTFVARNLSMGGAADYLVLTAFLGRLTGLL</sequence>
<evidence type="ECO:0000256" key="5">
    <source>
        <dbReference type="ARBA" id="ARBA00022840"/>
    </source>
</evidence>
<evidence type="ECO:0000313" key="8">
    <source>
        <dbReference type="Proteomes" id="UP001519503"/>
    </source>
</evidence>
<keyword evidence="2 7" id="KW-0808">Transferase</keyword>
<dbReference type="EC" id="2.7.7.61" evidence="7"/>
<gene>
    <name evidence="7" type="primary">citX</name>
    <name evidence="7" type="ORF">G6R30_03645</name>
</gene>
<evidence type="ECO:0000256" key="4">
    <source>
        <dbReference type="ARBA" id="ARBA00022741"/>
    </source>
</evidence>
<dbReference type="Pfam" id="PF03802">
    <property type="entry name" value="CitX"/>
    <property type="match status" value="1"/>
</dbReference>
<proteinExistence type="predicted"/>
<dbReference type="Proteomes" id="UP001519503">
    <property type="component" value="Unassembled WGS sequence"/>
</dbReference>
<evidence type="ECO:0000256" key="3">
    <source>
        <dbReference type="ARBA" id="ARBA00022695"/>
    </source>
</evidence>
<evidence type="ECO:0000313" key="7">
    <source>
        <dbReference type="EMBL" id="MBS9337553.1"/>
    </source>
</evidence>
<dbReference type="PANTHER" id="PTHR30201">
    <property type="entry name" value="TRIPHOSPHORIBOSYL-DEPHOSPHO-COA SYNTHASE"/>
    <property type="match status" value="1"/>
</dbReference>
<dbReference type="RefSeq" id="WP_213821567.1">
    <property type="nucleotide sequence ID" value="NZ_JAAMFL010000006.1"/>
</dbReference>
<keyword evidence="7" id="KW-0456">Lyase</keyword>
<dbReference type="GO" id="GO:0050519">
    <property type="term" value="F:holo-citrate lyase synthase activity"/>
    <property type="evidence" value="ECO:0007669"/>
    <property type="project" value="UniProtKB-EC"/>
</dbReference>
<evidence type="ECO:0000256" key="1">
    <source>
        <dbReference type="ARBA" id="ARBA00001210"/>
    </source>
</evidence>
<name>A0ABS5QWH2_9LACO</name>
<dbReference type="Pfam" id="PF01874">
    <property type="entry name" value="CitG"/>
    <property type="match status" value="1"/>
</dbReference>
<comment type="catalytic activity">
    <reaction evidence="6">
        <text>apo-[citrate lyase ACP] + 2'-(5''-triphospho-alpha-D-ribosyl)-3'-dephospho-CoA = holo-[citrate lyase ACP] + diphosphate</text>
        <dbReference type="Rhea" id="RHEA:16333"/>
        <dbReference type="Rhea" id="RHEA-COMP:10157"/>
        <dbReference type="Rhea" id="RHEA-COMP:10158"/>
        <dbReference type="ChEBI" id="CHEBI:29999"/>
        <dbReference type="ChEBI" id="CHEBI:33019"/>
        <dbReference type="ChEBI" id="CHEBI:61378"/>
        <dbReference type="ChEBI" id="CHEBI:82683"/>
        <dbReference type="EC" id="2.7.7.61"/>
    </reaction>
</comment>
<keyword evidence="3 7" id="KW-0548">Nucleotidyltransferase</keyword>
<organism evidence="7 8">
    <name type="scientific">Fructobacillus parabroussonetiae</name>
    <dbReference type="NCBI Taxonomy" id="2713174"/>
    <lineage>
        <taxon>Bacteria</taxon>
        <taxon>Bacillati</taxon>
        <taxon>Bacillota</taxon>
        <taxon>Bacilli</taxon>
        <taxon>Lactobacillales</taxon>
        <taxon>Lactobacillaceae</taxon>
        <taxon>Fructobacillus</taxon>
    </lineage>
</organism>
<evidence type="ECO:0000256" key="2">
    <source>
        <dbReference type="ARBA" id="ARBA00022679"/>
    </source>
</evidence>
<dbReference type="Gene3D" id="1.10.4200.10">
    <property type="entry name" value="Triphosphoribosyl-dephospho-CoA protein"/>
    <property type="match status" value="1"/>
</dbReference>
<dbReference type="NCBIfam" id="TIGR03124">
    <property type="entry name" value="citrate_citX"/>
    <property type="match status" value="1"/>
</dbReference>
<dbReference type="GO" id="GO:0016829">
    <property type="term" value="F:lyase activity"/>
    <property type="evidence" value="ECO:0007669"/>
    <property type="project" value="UniProtKB-KW"/>
</dbReference>
<dbReference type="EMBL" id="JAAMFL010000006">
    <property type="protein sequence ID" value="MBS9337553.1"/>
    <property type="molecule type" value="Genomic_DNA"/>
</dbReference>
<dbReference type="PANTHER" id="PTHR30201:SF2">
    <property type="entry name" value="2-(5''-TRIPHOSPHORIBOSYL)-3'-DEPHOSPHOCOENZYME-A SYNTHASE"/>
    <property type="match status" value="1"/>
</dbReference>
<reference evidence="7 8" key="1">
    <citation type="submission" date="2020-02" db="EMBL/GenBank/DDBJ databases">
        <title>Fructobacillus sp. isolated from paper mulberry of Taiwan.</title>
        <authorList>
            <person name="Lin S.-T."/>
        </authorList>
    </citation>
    <scope>NUCLEOTIDE SEQUENCE [LARGE SCALE GENOMIC DNA]</scope>
    <source>
        <strain evidence="7 8">S1-1</strain>
    </source>
</reference>
<dbReference type="InterPro" id="IPR005551">
    <property type="entry name" value="CitX"/>
</dbReference>
<accession>A0ABS5QWH2</accession>
<protein>
    <submittedName>
        <fullName evidence="7">Citrate lyase holo-[acyl-carrier protein] synthase</fullName>
        <ecNumber evidence="7">2.7.7.61</ecNumber>
    </submittedName>
</protein>
<dbReference type="InterPro" id="IPR002736">
    <property type="entry name" value="CitG"/>
</dbReference>
<keyword evidence="4" id="KW-0547">Nucleotide-binding</keyword>
<evidence type="ECO:0000256" key="6">
    <source>
        <dbReference type="ARBA" id="ARBA00048574"/>
    </source>
</evidence>
<comment type="caution">
    <text evidence="7">The sequence shown here is derived from an EMBL/GenBank/DDBJ whole genome shotgun (WGS) entry which is preliminary data.</text>
</comment>
<keyword evidence="5" id="KW-0067">ATP-binding</keyword>